<dbReference type="Gene3D" id="3.40.630.30">
    <property type="match status" value="1"/>
</dbReference>
<comment type="caution">
    <text evidence="2">The sequence shown here is derived from an EMBL/GenBank/DDBJ whole genome shotgun (WGS) entry which is preliminary data.</text>
</comment>
<dbReference type="PROSITE" id="PS51186">
    <property type="entry name" value="GNAT"/>
    <property type="match status" value="1"/>
</dbReference>
<proteinExistence type="predicted"/>
<dbReference type="RefSeq" id="WP_181752489.1">
    <property type="nucleotide sequence ID" value="NZ_JACEIQ010000013.1"/>
</dbReference>
<dbReference type="AlphaFoldDB" id="A0A7W1WSH2"/>
<sequence length="161" mass="17980">MNIRILSPRELDHVRSTIIRFMRKYGDGRITHHALRWFGQFNPDESTPGSFVAAALEGKKITGIIVFGNYGIDESFIAVHPGFRKQGVGEALLKHAIGHLDKVYTRVACDNVGSLKLCFSCGLVAFRLFKGPTGKPTLWLAGGNWNPKEVELTRKRKKPFA</sequence>
<reference evidence="2 3" key="1">
    <citation type="submission" date="2020-07" db="EMBL/GenBank/DDBJ databases">
        <authorList>
            <person name="Feng H."/>
        </authorList>
    </citation>
    <scope>NUCLEOTIDE SEQUENCE [LARGE SCALE GENOMIC DNA]</scope>
    <source>
        <strain evidence="3">s-10</strain>
    </source>
</reference>
<dbReference type="Pfam" id="PF00583">
    <property type="entry name" value="Acetyltransf_1"/>
    <property type="match status" value="1"/>
</dbReference>
<evidence type="ECO:0000313" key="2">
    <source>
        <dbReference type="EMBL" id="MBA4495248.1"/>
    </source>
</evidence>
<dbReference type="InterPro" id="IPR016181">
    <property type="entry name" value="Acyl_CoA_acyltransferase"/>
</dbReference>
<keyword evidence="3" id="KW-1185">Reference proteome</keyword>
<accession>A0A7W1WSH2</accession>
<dbReference type="GO" id="GO:0016747">
    <property type="term" value="F:acyltransferase activity, transferring groups other than amino-acyl groups"/>
    <property type="evidence" value="ECO:0007669"/>
    <property type="project" value="InterPro"/>
</dbReference>
<organism evidence="2 3">
    <name type="scientific">Paenactinomyces guangxiensis</name>
    <dbReference type="NCBI Taxonomy" id="1490290"/>
    <lineage>
        <taxon>Bacteria</taxon>
        <taxon>Bacillati</taxon>
        <taxon>Bacillota</taxon>
        <taxon>Bacilli</taxon>
        <taxon>Bacillales</taxon>
        <taxon>Thermoactinomycetaceae</taxon>
        <taxon>Paenactinomyces</taxon>
    </lineage>
</organism>
<dbReference type="EMBL" id="JACEIQ010000013">
    <property type="protein sequence ID" value="MBA4495248.1"/>
    <property type="molecule type" value="Genomic_DNA"/>
</dbReference>
<evidence type="ECO:0000313" key="3">
    <source>
        <dbReference type="Proteomes" id="UP000535491"/>
    </source>
</evidence>
<keyword evidence="2" id="KW-0808">Transferase</keyword>
<name>A0A7W1WSH2_9BACL</name>
<dbReference type="CDD" id="cd04301">
    <property type="entry name" value="NAT_SF"/>
    <property type="match status" value="1"/>
</dbReference>
<dbReference type="Proteomes" id="UP000535491">
    <property type="component" value="Unassembled WGS sequence"/>
</dbReference>
<protein>
    <submittedName>
        <fullName evidence="2">GNAT family N-acetyltransferase</fullName>
    </submittedName>
</protein>
<dbReference type="SUPFAM" id="SSF55729">
    <property type="entry name" value="Acyl-CoA N-acyltransferases (Nat)"/>
    <property type="match status" value="1"/>
</dbReference>
<dbReference type="InterPro" id="IPR000182">
    <property type="entry name" value="GNAT_dom"/>
</dbReference>
<feature type="domain" description="N-acetyltransferase" evidence="1">
    <location>
        <begin position="1"/>
        <end position="151"/>
    </location>
</feature>
<gene>
    <name evidence="2" type="ORF">H1191_13125</name>
</gene>
<evidence type="ECO:0000259" key="1">
    <source>
        <dbReference type="PROSITE" id="PS51186"/>
    </source>
</evidence>